<gene>
    <name evidence="3" type="ORF">SAMN06265376_101264</name>
</gene>
<sequence>MIKKILVPTDFSEQAENALRVAADLARKYGSEINLLHMLELPMQLVDGATGGSKSDLPEAIFFMKLAHQKFENMMNAPFLEGITVHETAEFDGAFEGIIEYTEKYQADLIVMGSHGATGLQELLIGSNTEKVVRNSKVPVLVIKRRHENFAIEKFIYATNFREENHTSFKQAFSFAKDNGVKLHMLYINTPNNFQTTHEIEAKMKAFMDQEPECTDYTLNIYNDDSVEKGILHFAETIGSGLVGIGTHGRSGLAHFLNGSLSEGLVNHAQRPVITFKI</sequence>
<evidence type="ECO:0000256" key="1">
    <source>
        <dbReference type="ARBA" id="ARBA00008791"/>
    </source>
</evidence>
<feature type="domain" description="UspA" evidence="2">
    <location>
        <begin position="1"/>
        <end position="144"/>
    </location>
</feature>
<dbReference type="EMBL" id="FZNY01000001">
    <property type="protein sequence ID" value="SNR36966.1"/>
    <property type="molecule type" value="Genomic_DNA"/>
</dbReference>
<dbReference type="AlphaFoldDB" id="A0A238VRU9"/>
<dbReference type="SUPFAM" id="SSF52402">
    <property type="entry name" value="Adenine nucleotide alpha hydrolases-like"/>
    <property type="match status" value="2"/>
</dbReference>
<dbReference type="RefSeq" id="WP_089369630.1">
    <property type="nucleotide sequence ID" value="NZ_BMEP01000002.1"/>
</dbReference>
<protein>
    <submittedName>
        <fullName evidence="3">Nucleotide-binding universal stress protein, UspA family</fullName>
    </submittedName>
</protein>
<accession>A0A238VRU9</accession>
<dbReference type="InterPro" id="IPR006015">
    <property type="entry name" value="Universal_stress_UspA"/>
</dbReference>
<dbReference type="OrthoDB" id="9788959at2"/>
<reference evidence="3 4" key="1">
    <citation type="submission" date="2017-06" db="EMBL/GenBank/DDBJ databases">
        <authorList>
            <person name="Kim H.J."/>
            <person name="Triplett B.A."/>
        </authorList>
    </citation>
    <scope>NUCLEOTIDE SEQUENCE [LARGE SCALE GENOMIC DNA]</scope>
    <source>
        <strain evidence="3 4">DSM 25597</strain>
    </source>
</reference>
<dbReference type="CDD" id="cd00293">
    <property type="entry name" value="USP-like"/>
    <property type="match status" value="2"/>
</dbReference>
<evidence type="ECO:0000313" key="3">
    <source>
        <dbReference type="EMBL" id="SNR36966.1"/>
    </source>
</evidence>
<feature type="domain" description="UspA" evidence="2">
    <location>
        <begin position="226"/>
        <end position="276"/>
    </location>
</feature>
<keyword evidence="4" id="KW-1185">Reference proteome</keyword>
<organism evidence="3 4">
    <name type="scientific">Dokdonia pacifica</name>
    <dbReference type="NCBI Taxonomy" id="1627892"/>
    <lineage>
        <taxon>Bacteria</taxon>
        <taxon>Pseudomonadati</taxon>
        <taxon>Bacteroidota</taxon>
        <taxon>Flavobacteriia</taxon>
        <taxon>Flavobacteriales</taxon>
        <taxon>Flavobacteriaceae</taxon>
        <taxon>Dokdonia</taxon>
    </lineage>
</organism>
<dbReference type="InterPro" id="IPR014729">
    <property type="entry name" value="Rossmann-like_a/b/a_fold"/>
</dbReference>
<dbReference type="InterPro" id="IPR006016">
    <property type="entry name" value="UspA"/>
</dbReference>
<dbReference type="Gene3D" id="3.40.50.620">
    <property type="entry name" value="HUPs"/>
    <property type="match status" value="2"/>
</dbReference>
<evidence type="ECO:0000313" key="4">
    <source>
        <dbReference type="Proteomes" id="UP000198379"/>
    </source>
</evidence>
<dbReference type="Proteomes" id="UP000198379">
    <property type="component" value="Unassembled WGS sequence"/>
</dbReference>
<dbReference type="PANTHER" id="PTHR46268">
    <property type="entry name" value="STRESS RESPONSE PROTEIN NHAX"/>
    <property type="match status" value="1"/>
</dbReference>
<comment type="similarity">
    <text evidence="1">Belongs to the universal stress protein A family.</text>
</comment>
<proteinExistence type="inferred from homology"/>
<name>A0A238VRU9_9FLAO</name>
<dbReference type="Pfam" id="PF00582">
    <property type="entry name" value="Usp"/>
    <property type="match status" value="2"/>
</dbReference>
<evidence type="ECO:0000259" key="2">
    <source>
        <dbReference type="Pfam" id="PF00582"/>
    </source>
</evidence>
<dbReference type="PRINTS" id="PR01438">
    <property type="entry name" value="UNVRSLSTRESS"/>
</dbReference>
<dbReference type="PANTHER" id="PTHR46268:SF6">
    <property type="entry name" value="UNIVERSAL STRESS PROTEIN UP12"/>
    <property type="match status" value="1"/>
</dbReference>